<sequence>MGVAGSRYEALLFLTRKSRGGDEGEVNLEPDEEEERRWKRGLLEVEGVLAEEVRSGRSGESVVLMAPKGGRGKGKGERKKKEEKVLPLALDVRVNLPDESHVVKGSDLNESVDVVALKPCTLTLVEEDYDEERAIEHVRRLLDLVSPTTCFGPPPPSTSPSLSPSDAASATEKDGKKSLRGPDAAGTRKTSSEHQCQGSPNSPSSSPLAKDSSDDMEAEMSGACPRLGAFYEFFSLADLTPPIQFIRRTTSLRKDECPSYDHLFFLEVKLCNGKLVIIEACARGFYSLGKHRVLCHNLVDLLRHLSRAFDSAYGDLMRAFIKRNKFGNLPYGFRANTWLVPPVASQLPSIFPSLPAEDETWGGNGGGCARDGEGETMPWVKEFLFLKSMPCKTAEERQIRDRRAFLLHSLFVDVAILRATATMKQLMEKSHDKLSLGEDEILHFETVGDFSITVTKDASDASCKIDTKIDGSKTTGIDFQNLIQRNLLKGITADENTSAHDIATLGVVTVHYCGYIAVVKVNYNEESEVNLPFQGVEIKDQPNGGANALNINSLRMLLHKSHTSREKRDQSSKQEELSAAQMFVEKLLKESLVKLEEEKAGSNAFMRWELGACWIQHLQDQNNGEEDKKQASGKSEKQTGETTKNEIKVEGLGKPFKILKTPSKQPHPDEEKSSIVDKNLTTKTLDGKQNVSLPFSEPQKESREAEKASMLKDLLPEPAYTRLKESNVRLDMKSPQELTEMATRYYNEVALPKLVSDFGSLELSPVDGRTLTDFMHTRGLRMRSLGQVVNLSEKLSHVQSLCIHEMIVRSFKHIVRAVIAAVNETSDLSASIAATLNLLLGIPDAGLSHCSVHVHSLVWTWLTLFLKKRYDWELTISNYQDIRKYALLRGLCHKVGIELAPRDFDMDSASPFDKLDIISLVPVHKQVACSSADGRQLLESSKTALDKGKLEDAVNYGTKALAKLIAVCGPYHRMTAGAYSLLAVVLYHTGSTACFTLLDSISASIFSPMWLTALHLVIHECQKASYKVIAPVHLRRVATTYQQKALDINERELGLDHPDTMKSYGDLAVFYYRLQHTELALKSRLSVRSVDDSVGCKGGSYLTMIPASRSETAASYHAIAIALSLMEAYPLSVQHEQTTLQILRAKLGPDDLRTQDAAAWLEYFESKAIEQQEASRNGMRKPDASIASKGHLRSCLVAFAYPDLIFGHLSLGFPEGGSPIVSDLLDYIDPNQDDRAKEAELLKRKNVGLKVKVLSSQNLNVADSSCQQQKQNLAYDVKLVKDGIRIVDNEIVNAGSEQAVIEAVSQQAKYEEVSRKSLAGPQQFMEREQNLNLFSEGVREANTEVENGWQSVQRPRSTGGSFHRIKHQYTNIRKSYNYQMNNVPNEMVQSQMQSSYLSKGYYLLRKRTVVPGNVNEDVNMKVQSPGTKFSQKVYRAVTYRVKSLPSSTNQENSSKPGNASESMAVIDSQSFSVHNDNQENSISEPHNQLLLGLCNSPSYKDVALAPPGTIAKIQNRKSLEDMSSKQEEFVGSNVPEVKDSLPFVEHENSTTLPEISSVAKEDLAKMEEVLDTVGNAEIEKEEGRKQDCEIYSPLELLSSVLEVASSGSLPTNNNAVTNVLDHEIQEVQENVDCSLNSPRNISAEALQCFIAAESEGNNEEASCSIAQTTSYSSVQQDFKKVDNDTSDKVCATDSIIQSQISITDGREIPSKKLSAFAMPFNPSPAPVLGPIPVSIGLPPSGTIPAVASWPLSTSLHATQTTVISSRSPICSSPHLPYPPSPRPLNILHTFPIMYPPYTQPPVIPNSTFGMNSNMFHGDCYPWQCNAGQNVPDFVPGSWSGIHPVDIWPPVVSSIAESILAPAIGSEIRTGISTRSQSDNNNEEGKRTEENDGITELINASKSLDVSWIEKQESEESQSNIKAGQLNSETVLREDTQDDSTTSVNGSSRKNENQGRFSLYIKGRRRRKLTLRLPISLLNRPYESQSFKVICSRVVRVSDVARPEIMSSSENTNAIYWNSSVTAFDKEVGPILVDEILR</sequence>
<reference evidence="4 5" key="1">
    <citation type="submission" date="2020-08" db="EMBL/GenBank/DDBJ databases">
        <title>Plant Genome Project.</title>
        <authorList>
            <person name="Zhang R.-G."/>
        </authorList>
    </citation>
    <scope>NUCLEOTIDE SEQUENCE [LARGE SCALE GENOMIC DNA]</scope>
    <source>
        <tissue evidence="4">Rhizome</tissue>
    </source>
</reference>
<feature type="compositionally biased region" description="Low complexity" evidence="2">
    <location>
        <begin position="159"/>
        <end position="170"/>
    </location>
</feature>
<keyword evidence="1" id="KW-0963">Cytoplasm</keyword>
<dbReference type="Gene3D" id="1.25.40.10">
    <property type="entry name" value="Tetratricopeptide repeat domain"/>
    <property type="match status" value="1"/>
</dbReference>
<dbReference type="InterPro" id="IPR027523">
    <property type="entry name" value="CLU_prot"/>
</dbReference>
<feature type="region of interest" description="Disordered" evidence="2">
    <location>
        <begin position="1913"/>
        <end position="1956"/>
    </location>
</feature>
<dbReference type="PROSITE" id="PS51823">
    <property type="entry name" value="CLU"/>
    <property type="match status" value="1"/>
</dbReference>
<feature type="compositionally biased region" description="Polar residues" evidence="2">
    <location>
        <begin position="679"/>
        <end position="693"/>
    </location>
</feature>
<dbReference type="SUPFAM" id="SSF103107">
    <property type="entry name" value="Hypothetical protein c14orf129, hspc210"/>
    <property type="match status" value="1"/>
</dbReference>
<dbReference type="GO" id="GO:0005737">
    <property type="term" value="C:cytoplasm"/>
    <property type="evidence" value="ECO:0007669"/>
    <property type="project" value="TreeGrafter"/>
</dbReference>
<dbReference type="EMBL" id="JACMSC010000003">
    <property type="protein sequence ID" value="KAG6527921.1"/>
    <property type="molecule type" value="Genomic_DNA"/>
</dbReference>
<feature type="compositionally biased region" description="Basic and acidic residues" evidence="2">
    <location>
        <begin position="666"/>
        <end position="675"/>
    </location>
</feature>
<feature type="compositionally biased region" description="Polar residues" evidence="2">
    <location>
        <begin position="1938"/>
        <end position="1947"/>
    </location>
</feature>
<feature type="compositionally biased region" description="Polar residues" evidence="2">
    <location>
        <begin position="1870"/>
        <end position="1879"/>
    </location>
</feature>
<protein>
    <recommendedName>
        <fullName evidence="3">Clu domain-containing protein</fullName>
    </recommendedName>
</protein>
<evidence type="ECO:0000313" key="5">
    <source>
        <dbReference type="Proteomes" id="UP000734854"/>
    </source>
</evidence>
<evidence type="ECO:0000256" key="1">
    <source>
        <dbReference type="ARBA" id="ARBA00022490"/>
    </source>
</evidence>
<feature type="region of interest" description="Disordered" evidence="2">
    <location>
        <begin position="61"/>
        <end position="83"/>
    </location>
</feature>
<dbReference type="InterPro" id="IPR025697">
    <property type="entry name" value="CLU_dom"/>
</dbReference>
<dbReference type="InterPro" id="IPR023231">
    <property type="entry name" value="GSKIP_dom_sf"/>
</dbReference>
<feature type="compositionally biased region" description="Polar residues" evidence="2">
    <location>
        <begin position="1916"/>
        <end position="1929"/>
    </location>
</feature>
<proteinExistence type="predicted"/>
<feature type="region of interest" description="Disordered" evidence="2">
    <location>
        <begin position="621"/>
        <end position="645"/>
    </location>
</feature>
<evidence type="ECO:0000256" key="2">
    <source>
        <dbReference type="SAM" id="MobiDB-lite"/>
    </source>
</evidence>
<dbReference type="InterPro" id="IPR011990">
    <property type="entry name" value="TPR-like_helical_dom_sf"/>
</dbReference>
<feature type="compositionally biased region" description="Basic and acidic residues" evidence="2">
    <location>
        <begin position="698"/>
        <end position="708"/>
    </location>
</feature>
<dbReference type="CDD" id="cd15466">
    <property type="entry name" value="CLU-central"/>
    <property type="match status" value="1"/>
</dbReference>
<evidence type="ECO:0000259" key="3">
    <source>
        <dbReference type="PROSITE" id="PS51823"/>
    </source>
</evidence>
<dbReference type="InterPro" id="IPR033646">
    <property type="entry name" value="CLU-central"/>
</dbReference>
<evidence type="ECO:0000313" key="4">
    <source>
        <dbReference type="EMBL" id="KAG6527921.1"/>
    </source>
</evidence>
<dbReference type="PANTHER" id="PTHR12601:SF17">
    <property type="entry name" value="PROTEIN REDUCED CHLOROPLAST COVERAGE 1"/>
    <property type="match status" value="1"/>
</dbReference>
<dbReference type="Pfam" id="PF13374">
    <property type="entry name" value="TPR_10"/>
    <property type="match status" value="1"/>
</dbReference>
<dbReference type="PANTHER" id="PTHR12601">
    <property type="entry name" value="EUKARYOTIC TRANSLATION INITIATION FACTOR 3 SUBUNIT EIF-3"/>
    <property type="match status" value="1"/>
</dbReference>
<feature type="region of interest" description="Disordered" evidence="2">
    <location>
        <begin position="1869"/>
        <end position="1893"/>
    </location>
</feature>
<feature type="compositionally biased region" description="Basic and acidic residues" evidence="2">
    <location>
        <begin position="625"/>
        <end position="645"/>
    </location>
</feature>
<feature type="region of interest" description="Disordered" evidence="2">
    <location>
        <begin position="657"/>
        <end position="708"/>
    </location>
</feature>
<accession>A0A8J5HIA2</accession>
<feature type="domain" description="Clu" evidence="3">
    <location>
        <begin position="357"/>
        <end position="629"/>
    </location>
</feature>
<gene>
    <name evidence="4" type="ORF">ZIOFF_010056</name>
</gene>
<organism evidence="4 5">
    <name type="scientific">Zingiber officinale</name>
    <name type="common">Ginger</name>
    <name type="synonym">Amomum zingiber</name>
    <dbReference type="NCBI Taxonomy" id="94328"/>
    <lineage>
        <taxon>Eukaryota</taxon>
        <taxon>Viridiplantae</taxon>
        <taxon>Streptophyta</taxon>
        <taxon>Embryophyta</taxon>
        <taxon>Tracheophyta</taxon>
        <taxon>Spermatophyta</taxon>
        <taxon>Magnoliopsida</taxon>
        <taxon>Liliopsida</taxon>
        <taxon>Zingiberales</taxon>
        <taxon>Zingiberaceae</taxon>
        <taxon>Zingiber</taxon>
    </lineage>
</organism>
<keyword evidence="5" id="KW-1185">Reference proteome</keyword>
<dbReference type="Pfam" id="PF12807">
    <property type="entry name" value="eIF3_p135"/>
    <property type="match status" value="1"/>
</dbReference>
<comment type="caution">
    <text evidence="4">The sequence shown here is derived from an EMBL/GenBank/DDBJ whole genome shotgun (WGS) entry which is preliminary data.</text>
</comment>
<feature type="region of interest" description="Disordered" evidence="2">
    <location>
        <begin position="146"/>
        <end position="219"/>
    </location>
</feature>
<name>A0A8J5HIA2_ZINOF</name>
<dbReference type="Proteomes" id="UP000734854">
    <property type="component" value="Unassembled WGS sequence"/>
</dbReference>